<gene>
    <name evidence="2" type="ORF">OEW28_05945</name>
</gene>
<feature type="domain" description="CpXC" evidence="1">
    <location>
        <begin position="9"/>
        <end position="144"/>
    </location>
</feature>
<name>A0ABT2ZAN1_9RHOB</name>
<organism evidence="2 3">
    <name type="scientific">Albidovulum marisflavi</name>
    <dbReference type="NCBI Taxonomy" id="2984159"/>
    <lineage>
        <taxon>Bacteria</taxon>
        <taxon>Pseudomonadati</taxon>
        <taxon>Pseudomonadota</taxon>
        <taxon>Alphaproteobacteria</taxon>
        <taxon>Rhodobacterales</taxon>
        <taxon>Paracoccaceae</taxon>
        <taxon>Albidovulum</taxon>
    </lineage>
</organism>
<dbReference type="EMBL" id="JAOWKY010000001">
    <property type="protein sequence ID" value="MCV2868166.1"/>
    <property type="molecule type" value="Genomic_DNA"/>
</dbReference>
<dbReference type="RefSeq" id="WP_263733785.1">
    <property type="nucleotide sequence ID" value="NZ_JAOWKY010000001.1"/>
</dbReference>
<dbReference type="Proteomes" id="UP001652542">
    <property type="component" value="Unassembled WGS sequence"/>
</dbReference>
<keyword evidence="3" id="KW-1185">Reference proteome</keyword>
<proteinExistence type="predicted"/>
<sequence length="231" mass="25310">MSMFTTLSVACPNCGTANEMDIFQSVNADRRPDLKTAILEQRFQVKPCSSCATEFRPEPDFNYLDGKAGIWISARPIAALAQWDAEIAKAADDFALAYGDKAGEAARDIGRALKARLTFGWPAVREKIVIADAGLDDVAIETVKLVVLQTRPGNILQAGAELRLIDAAGDQLTFGWITVASDEILQRFVAQRALHDAVRDGEDWAQTRTDLSGDLFVDIQRNFIVPEPVEV</sequence>
<reference evidence="2 3" key="1">
    <citation type="submission" date="2022-10" db="EMBL/GenBank/DDBJ databases">
        <title>Defluviimonas sp. nov., isolated from ocean surface water.</title>
        <authorList>
            <person name="He W."/>
            <person name="Wang L."/>
            <person name="Zhang D.-F."/>
        </authorList>
    </citation>
    <scope>NUCLEOTIDE SEQUENCE [LARGE SCALE GENOMIC DNA]</scope>
    <source>
        <strain evidence="2 3">WL0002</strain>
    </source>
</reference>
<evidence type="ECO:0000259" key="1">
    <source>
        <dbReference type="Pfam" id="PF14353"/>
    </source>
</evidence>
<evidence type="ECO:0000313" key="3">
    <source>
        <dbReference type="Proteomes" id="UP001652542"/>
    </source>
</evidence>
<comment type="caution">
    <text evidence="2">The sequence shown here is derived from an EMBL/GenBank/DDBJ whole genome shotgun (WGS) entry which is preliminary data.</text>
</comment>
<dbReference type="Pfam" id="PF14353">
    <property type="entry name" value="CpXC"/>
    <property type="match status" value="1"/>
</dbReference>
<evidence type="ECO:0000313" key="2">
    <source>
        <dbReference type="EMBL" id="MCV2868166.1"/>
    </source>
</evidence>
<protein>
    <submittedName>
        <fullName evidence="2">CpXC domain-containing protein</fullName>
    </submittedName>
</protein>
<dbReference type="InterPro" id="IPR025682">
    <property type="entry name" value="CpXC_dom"/>
</dbReference>
<accession>A0ABT2ZAN1</accession>